<comment type="similarity">
    <text evidence="1">Belongs to the PPR family. P subfamily.</text>
</comment>
<dbReference type="OMA" id="MKGNGFA"/>
<name>W1PHD5_AMBTC</name>
<sequence length="361" mass="41172">MFHTLLSALCKHRNVEEAEELIHLNKSFFPLETEGFNIVLNGWCNIIGDLMEAKRVWREMSKSCVTPDATSYTHMISCFSKAGNLFDSLRLYDEMKKRGWVPGLVVYNSLIYVLVRENCVKEAINIFDKIREAKLEPSVASYNSLIYPLCEAHRLEEAYHALNGMRETGLIPTIGTYHAFMEVENMDGILKLIGSMKEVECGPNPDTFLLIFRKLFGLGEPGIVLKMWKEMGKYGVIPDASHYNVLIHGLLSHSWHNNARFFLNEMKSKGLLGDPKIVKMLKESTAKNQRDRKGGYKKTHGHLLCKNSHVSGDRTKKKNAKVNSDLFTRKEINRAGHKKIGNSREQQKTSIHGNRECDLLN</sequence>
<accession>W1PHD5</accession>
<organism evidence="4 5">
    <name type="scientific">Amborella trichopoda</name>
    <dbReference type="NCBI Taxonomy" id="13333"/>
    <lineage>
        <taxon>Eukaryota</taxon>
        <taxon>Viridiplantae</taxon>
        <taxon>Streptophyta</taxon>
        <taxon>Embryophyta</taxon>
        <taxon>Tracheophyta</taxon>
        <taxon>Spermatophyta</taxon>
        <taxon>Magnoliopsida</taxon>
        <taxon>Amborellales</taxon>
        <taxon>Amborellaceae</taxon>
        <taxon>Amborella</taxon>
    </lineage>
</organism>
<feature type="repeat" description="PPR" evidence="3">
    <location>
        <begin position="138"/>
        <end position="172"/>
    </location>
</feature>
<feature type="repeat" description="PPR" evidence="3">
    <location>
        <begin position="239"/>
        <end position="273"/>
    </location>
</feature>
<dbReference type="InterPro" id="IPR002885">
    <property type="entry name" value="PPR_rpt"/>
</dbReference>
<dbReference type="Gene3D" id="1.25.40.10">
    <property type="entry name" value="Tetratricopeptide repeat domain"/>
    <property type="match status" value="3"/>
</dbReference>
<dbReference type="InterPro" id="IPR050667">
    <property type="entry name" value="PPR-containing_protein"/>
</dbReference>
<dbReference type="NCBIfam" id="TIGR00756">
    <property type="entry name" value="PPR"/>
    <property type="match status" value="4"/>
</dbReference>
<keyword evidence="5" id="KW-1185">Reference proteome</keyword>
<dbReference type="eggNOG" id="KOG4197">
    <property type="taxonomic scope" value="Eukaryota"/>
</dbReference>
<proteinExistence type="inferred from homology"/>
<dbReference type="GO" id="GO:0003729">
    <property type="term" value="F:mRNA binding"/>
    <property type="evidence" value="ECO:0000318"/>
    <property type="project" value="GO_Central"/>
</dbReference>
<evidence type="ECO:0000313" key="5">
    <source>
        <dbReference type="Proteomes" id="UP000017836"/>
    </source>
</evidence>
<keyword evidence="2" id="KW-0677">Repeat</keyword>
<evidence type="ECO:0000256" key="2">
    <source>
        <dbReference type="ARBA" id="ARBA00022737"/>
    </source>
</evidence>
<dbReference type="PROSITE" id="PS51375">
    <property type="entry name" value="PPR"/>
    <property type="match status" value="5"/>
</dbReference>
<dbReference type="HOGENOM" id="CLU_002706_49_20_1"/>
<dbReference type="EMBL" id="KI393807">
    <property type="protein sequence ID" value="ERN07041.1"/>
    <property type="molecule type" value="Genomic_DNA"/>
</dbReference>
<protein>
    <recommendedName>
        <fullName evidence="6">Pentacotripeptide-repeat region of PRORP domain-containing protein</fullName>
    </recommendedName>
</protein>
<dbReference type="PANTHER" id="PTHR47939">
    <property type="entry name" value="MEMBRANE-ASSOCIATED SALT-INDUCIBLE PROTEIN-LIKE"/>
    <property type="match status" value="1"/>
</dbReference>
<dbReference type="InterPro" id="IPR011990">
    <property type="entry name" value="TPR-like_helical_dom_sf"/>
</dbReference>
<evidence type="ECO:0000256" key="1">
    <source>
        <dbReference type="ARBA" id="ARBA00007626"/>
    </source>
</evidence>
<dbReference type="Proteomes" id="UP000017836">
    <property type="component" value="Unassembled WGS sequence"/>
</dbReference>
<evidence type="ECO:0008006" key="6">
    <source>
        <dbReference type="Google" id="ProtNLM"/>
    </source>
</evidence>
<dbReference type="Pfam" id="PF13041">
    <property type="entry name" value="PPR_2"/>
    <property type="match status" value="2"/>
</dbReference>
<feature type="repeat" description="PPR" evidence="3">
    <location>
        <begin position="32"/>
        <end position="67"/>
    </location>
</feature>
<dbReference type="Pfam" id="PF01535">
    <property type="entry name" value="PPR"/>
    <property type="match status" value="2"/>
</dbReference>
<dbReference type="AlphaFoldDB" id="W1PHD5"/>
<feature type="repeat" description="PPR" evidence="3">
    <location>
        <begin position="103"/>
        <end position="137"/>
    </location>
</feature>
<gene>
    <name evidence="4" type="ORF">AMTR_s00019p00029790</name>
</gene>
<dbReference type="PANTHER" id="PTHR47939:SF5">
    <property type="entry name" value="PENTACOTRIPEPTIDE-REPEAT REGION OF PRORP DOMAIN-CONTAINING PROTEIN"/>
    <property type="match status" value="1"/>
</dbReference>
<dbReference type="Gramene" id="ERN07041">
    <property type="protein sequence ID" value="ERN07041"/>
    <property type="gene ID" value="AMTR_s00019p00029790"/>
</dbReference>
<evidence type="ECO:0000256" key="3">
    <source>
        <dbReference type="PROSITE-ProRule" id="PRU00708"/>
    </source>
</evidence>
<feature type="repeat" description="PPR" evidence="3">
    <location>
        <begin position="68"/>
        <end position="102"/>
    </location>
</feature>
<evidence type="ECO:0000313" key="4">
    <source>
        <dbReference type="EMBL" id="ERN07041.1"/>
    </source>
</evidence>
<reference evidence="5" key="1">
    <citation type="journal article" date="2013" name="Science">
        <title>The Amborella genome and the evolution of flowering plants.</title>
        <authorList>
            <consortium name="Amborella Genome Project"/>
        </authorList>
    </citation>
    <scope>NUCLEOTIDE SEQUENCE [LARGE SCALE GENOMIC DNA]</scope>
</reference>